<keyword evidence="1" id="KW-0732">Signal</keyword>
<sequence length="54" mass="5535">MIIAAVAALSVGAHAQAATACCTNHGDCTTISGTTDGLHWCYGYHAGQHSLYRG</sequence>
<dbReference type="Proteomes" id="UP000225277">
    <property type="component" value="Unassembled WGS sequence"/>
</dbReference>
<dbReference type="RefSeq" id="XP_023623512.1">
    <property type="nucleotide sequence ID" value="XM_023767744.1"/>
</dbReference>
<proteinExistence type="predicted"/>
<reference evidence="2 3" key="1">
    <citation type="submission" date="2016-03" db="EMBL/GenBank/DDBJ databases">
        <authorList>
            <person name="Ploux O."/>
        </authorList>
    </citation>
    <scope>NUCLEOTIDE SEQUENCE [LARGE SCALE GENOMIC DNA]</scope>
    <source>
        <strain evidence="2 3">URUG2</strain>
    </source>
</reference>
<evidence type="ECO:0008006" key="4">
    <source>
        <dbReference type="Google" id="ProtNLM"/>
    </source>
</evidence>
<feature type="chain" id="PRO_5013669462" description="CBM1 domain-containing protein" evidence="1">
    <location>
        <begin position="16"/>
        <end position="54"/>
    </location>
</feature>
<keyword evidence="3" id="KW-1185">Reference proteome</keyword>
<protein>
    <recommendedName>
        <fullName evidence="4">CBM1 domain-containing protein</fullName>
    </recommendedName>
</protein>
<accession>A0A2D3V553</accession>
<feature type="signal peptide" evidence="1">
    <location>
        <begin position="1"/>
        <end position="15"/>
    </location>
</feature>
<dbReference type="GeneID" id="35597669"/>
<name>A0A2D3V553_9PEZI</name>
<evidence type="ECO:0000256" key="1">
    <source>
        <dbReference type="SAM" id="SignalP"/>
    </source>
</evidence>
<dbReference type="EMBL" id="FJUY01000003">
    <property type="protein sequence ID" value="CZT16619.1"/>
    <property type="molecule type" value="Genomic_DNA"/>
</dbReference>
<evidence type="ECO:0000313" key="3">
    <source>
        <dbReference type="Proteomes" id="UP000225277"/>
    </source>
</evidence>
<organism evidence="2 3">
    <name type="scientific">Ramularia collo-cygni</name>
    <dbReference type="NCBI Taxonomy" id="112498"/>
    <lineage>
        <taxon>Eukaryota</taxon>
        <taxon>Fungi</taxon>
        <taxon>Dikarya</taxon>
        <taxon>Ascomycota</taxon>
        <taxon>Pezizomycotina</taxon>
        <taxon>Dothideomycetes</taxon>
        <taxon>Dothideomycetidae</taxon>
        <taxon>Mycosphaerellales</taxon>
        <taxon>Mycosphaerellaceae</taxon>
        <taxon>Ramularia</taxon>
    </lineage>
</organism>
<gene>
    <name evidence="2" type="ORF">RCC_02453</name>
</gene>
<dbReference type="AlphaFoldDB" id="A0A2D3V553"/>
<evidence type="ECO:0000313" key="2">
    <source>
        <dbReference type="EMBL" id="CZT16619.1"/>
    </source>
</evidence>